<name>A0A256FHD1_9HYPH</name>
<dbReference type="Pfam" id="PF01343">
    <property type="entry name" value="Peptidase_S49"/>
    <property type="match status" value="1"/>
</dbReference>
<dbReference type="InterPro" id="IPR033855">
    <property type="entry name" value="Protein_C"/>
</dbReference>
<protein>
    <submittedName>
        <fullName evidence="3">Clp protease family protein</fullName>
    </submittedName>
</protein>
<dbReference type="InterPro" id="IPR029045">
    <property type="entry name" value="ClpP/crotonase-like_dom_sf"/>
</dbReference>
<sequence length="300" mass="32211">MKYAMIMQALMEERWAMAEGKLQAILDLMADQSSGIKYSADEIEARIGRQTEQDVARQDGDVQILPLRGVIANRMNMMSSISGGTSNEGFAQLFQRAVRNDATKAIIIDTDSPGGAVSGTPELSSMIFNARGIKPIIAHVNSTAASAAYWIATAADEIVVTPSGSVGSIGVFGIHDDLSGALEKAGVKKTIIKAGRYKASGHPFGPLDDETMARKQKQIDAAYDMFVTDIARNRGVDVDKVRGSFGEGDMVDASEAVSLGMADKVATLEDTLKRFGVSQYGGVQRRKSFAPARERRALEI</sequence>
<dbReference type="RefSeq" id="WP_094577045.1">
    <property type="nucleotide sequence ID" value="NZ_JBHEEL010000001.1"/>
</dbReference>
<dbReference type="SUPFAM" id="SSF52096">
    <property type="entry name" value="ClpP/crotonase"/>
    <property type="match status" value="1"/>
</dbReference>
<dbReference type="PANTHER" id="PTHR42987:SF4">
    <property type="entry name" value="PROTEASE SOHB-RELATED"/>
    <property type="match status" value="1"/>
</dbReference>
<evidence type="ECO:0000313" key="3">
    <source>
        <dbReference type="EMBL" id="OYR14272.1"/>
    </source>
</evidence>
<keyword evidence="3" id="KW-0378">Hydrolase</keyword>
<feature type="domain" description="Peptidase S49" evidence="2">
    <location>
        <begin position="133"/>
        <end position="274"/>
    </location>
</feature>
<accession>A0A256FHD1</accession>
<dbReference type="Gene3D" id="3.90.226.10">
    <property type="entry name" value="2-enoyl-CoA Hydratase, Chain A, domain 1"/>
    <property type="match status" value="1"/>
</dbReference>
<comment type="similarity">
    <text evidence="1">Belongs to the peptidase S49 family.</text>
</comment>
<dbReference type="EMBL" id="NNRK01000026">
    <property type="protein sequence ID" value="OYR14272.1"/>
    <property type="molecule type" value="Genomic_DNA"/>
</dbReference>
<evidence type="ECO:0000313" key="4">
    <source>
        <dbReference type="Proteomes" id="UP000216345"/>
    </source>
</evidence>
<dbReference type="OrthoDB" id="266140at2"/>
<dbReference type="PANTHER" id="PTHR42987">
    <property type="entry name" value="PEPTIDASE S49"/>
    <property type="match status" value="1"/>
</dbReference>
<organism evidence="3 4">
    <name type="scientific">Brucella rhizosphaerae</name>
    <dbReference type="NCBI Taxonomy" id="571254"/>
    <lineage>
        <taxon>Bacteria</taxon>
        <taxon>Pseudomonadati</taxon>
        <taxon>Pseudomonadota</taxon>
        <taxon>Alphaproteobacteria</taxon>
        <taxon>Hyphomicrobiales</taxon>
        <taxon>Brucellaceae</taxon>
        <taxon>Brucella/Ochrobactrum group</taxon>
        <taxon>Brucella</taxon>
    </lineage>
</organism>
<keyword evidence="3" id="KW-0645">Protease</keyword>
<dbReference type="Gene3D" id="6.20.330.10">
    <property type="match status" value="1"/>
</dbReference>
<comment type="caution">
    <text evidence="3">The sequence shown here is derived from an EMBL/GenBank/DDBJ whole genome shotgun (WGS) entry which is preliminary data.</text>
</comment>
<dbReference type="Proteomes" id="UP000216345">
    <property type="component" value="Unassembled WGS sequence"/>
</dbReference>
<evidence type="ECO:0000259" key="2">
    <source>
        <dbReference type="Pfam" id="PF01343"/>
    </source>
</evidence>
<gene>
    <name evidence="3" type="ORF">CEV32_0270</name>
</gene>
<dbReference type="CDD" id="cd07022">
    <property type="entry name" value="S49_Sppa_36K_type"/>
    <property type="match status" value="1"/>
</dbReference>
<dbReference type="AlphaFoldDB" id="A0A256FHD1"/>
<reference evidence="3 4" key="1">
    <citation type="submission" date="2017-07" db="EMBL/GenBank/DDBJ databases">
        <title>Phylogenetic study on the rhizospheric bacterium Ochrobactrum sp. A44.</title>
        <authorList>
            <person name="Krzyzanowska D.M."/>
            <person name="Ossowicki A."/>
            <person name="Rajewska M."/>
            <person name="Maciag T."/>
            <person name="Kaczynski Z."/>
            <person name="Czerwicka M."/>
            <person name="Jafra S."/>
        </authorList>
    </citation>
    <scope>NUCLEOTIDE SEQUENCE [LARGE SCALE GENOMIC DNA]</scope>
    <source>
        <strain evidence="3 4">PR17</strain>
    </source>
</reference>
<dbReference type="GO" id="GO:0006508">
    <property type="term" value="P:proteolysis"/>
    <property type="evidence" value="ECO:0007669"/>
    <property type="project" value="UniProtKB-KW"/>
</dbReference>
<keyword evidence="4" id="KW-1185">Reference proteome</keyword>
<proteinExistence type="inferred from homology"/>
<dbReference type="InterPro" id="IPR002142">
    <property type="entry name" value="Peptidase_S49"/>
</dbReference>
<evidence type="ECO:0000256" key="1">
    <source>
        <dbReference type="ARBA" id="ARBA00008683"/>
    </source>
</evidence>
<dbReference type="GO" id="GO:0008233">
    <property type="term" value="F:peptidase activity"/>
    <property type="evidence" value="ECO:0007669"/>
    <property type="project" value="UniProtKB-KW"/>
</dbReference>